<dbReference type="GO" id="GO:0043022">
    <property type="term" value="F:ribosome binding"/>
    <property type="evidence" value="ECO:0007669"/>
    <property type="project" value="TreeGrafter"/>
</dbReference>
<dbReference type="EMBL" id="JAYMYQ010000007">
    <property type="protein sequence ID" value="KAK7321779.1"/>
    <property type="molecule type" value="Genomic_DNA"/>
</dbReference>
<dbReference type="SUPFAM" id="SSF52540">
    <property type="entry name" value="P-loop containing nucleoside triphosphate hydrolases"/>
    <property type="match status" value="1"/>
</dbReference>
<comment type="caution">
    <text evidence="6">The sequence shown here is derived from an EMBL/GenBank/DDBJ whole genome shotgun (WGS) entry which is preliminary data.</text>
</comment>
<dbReference type="NCBIfam" id="TIGR03156">
    <property type="entry name" value="GTP_HflX"/>
    <property type="match status" value="1"/>
</dbReference>
<keyword evidence="7" id="KW-1185">Reference proteome</keyword>
<evidence type="ECO:0000256" key="4">
    <source>
        <dbReference type="ARBA" id="ARBA00023134"/>
    </source>
</evidence>
<dbReference type="InterPro" id="IPR032305">
    <property type="entry name" value="GTP-bd_M"/>
</dbReference>
<protein>
    <recommendedName>
        <fullName evidence="5">Hflx-type G domain-containing protein</fullName>
    </recommendedName>
</protein>
<dbReference type="GO" id="GO:0005525">
    <property type="term" value="F:GTP binding"/>
    <property type="evidence" value="ECO:0007669"/>
    <property type="project" value="UniProtKB-KW"/>
</dbReference>
<dbReference type="AlphaFoldDB" id="A0AAN9KQY5"/>
<evidence type="ECO:0000256" key="3">
    <source>
        <dbReference type="ARBA" id="ARBA00022842"/>
    </source>
</evidence>
<keyword evidence="4" id="KW-0342">GTP-binding</keyword>
<dbReference type="Gene3D" id="3.40.50.300">
    <property type="entry name" value="P-loop containing nucleotide triphosphate hydrolases"/>
    <property type="match status" value="1"/>
</dbReference>
<dbReference type="Proteomes" id="UP001367508">
    <property type="component" value="Unassembled WGS sequence"/>
</dbReference>
<dbReference type="InterPro" id="IPR042108">
    <property type="entry name" value="GTPase_HflX_N_sf"/>
</dbReference>
<dbReference type="GO" id="GO:0046872">
    <property type="term" value="F:metal ion binding"/>
    <property type="evidence" value="ECO:0007669"/>
    <property type="project" value="UniProtKB-KW"/>
</dbReference>
<keyword evidence="1" id="KW-0479">Metal-binding</keyword>
<dbReference type="Pfam" id="PF19275">
    <property type="entry name" value="HflX_C"/>
    <property type="match status" value="1"/>
</dbReference>
<reference evidence="6 7" key="1">
    <citation type="submission" date="2024-01" db="EMBL/GenBank/DDBJ databases">
        <title>The genomes of 5 underutilized Papilionoideae crops provide insights into root nodulation and disease resistanc.</title>
        <authorList>
            <person name="Jiang F."/>
        </authorList>
    </citation>
    <scope>NUCLEOTIDE SEQUENCE [LARGE SCALE GENOMIC DNA]</scope>
    <source>
        <strain evidence="6">LVBAO_FW01</strain>
        <tissue evidence="6">Leaves</tissue>
    </source>
</reference>
<dbReference type="FunFam" id="3.40.50.11060:FF:000006">
    <property type="entry name" value="Predicted protein"/>
    <property type="match status" value="1"/>
</dbReference>
<name>A0AAN9KQY5_CANGL</name>
<dbReference type="CDD" id="cd01878">
    <property type="entry name" value="HflX"/>
    <property type="match status" value="1"/>
</dbReference>
<dbReference type="InterPro" id="IPR027417">
    <property type="entry name" value="P-loop_NTPase"/>
</dbReference>
<dbReference type="PROSITE" id="PS51705">
    <property type="entry name" value="G_HFLX"/>
    <property type="match status" value="1"/>
</dbReference>
<dbReference type="InterPro" id="IPR016496">
    <property type="entry name" value="GTPase_HflX"/>
</dbReference>
<dbReference type="InterPro" id="IPR005225">
    <property type="entry name" value="Small_GTP-bd"/>
</dbReference>
<dbReference type="InterPro" id="IPR006073">
    <property type="entry name" value="GTP-bd"/>
</dbReference>
<evidence type="ECO:0000256" key="2">
    <source>
        <dbReference type="ARBA" id="ARBA00022741"/>
    </source>
</evidence>
<dbReference type="PANTHER" id="PTHR10229:SF0">
    <property type="entry name" value="GTP-BINDING PROTEIN 6-RELATED"/>
    <property type="match status" value="1"/>
</dbReference>
<accession>A0AAN9KQY5</accession>
<keyword evidence="3" id="KW-0460">Magnesium</keyword>
<dbReference type="InterPro" id="IPR030394">
    <property type="entry name" value="G_HFLX_dom"/>
</dbReference>
<evidence type="ECO:0000259" key="5">
    <source>
        <dbReference type="PROSITE" id="PS51705"/>
    </source>
</evidence>
<dbReference type="HAMAP" id="MF_00900">
    <property type="entry name" value="GTPase_HflX"/>
    <property type="match status" value="1"/>
</dbReference>
<dbReference type="Gene3D" id="6.10.250.2860">
    <property type="match status" value="1"/>
</dbReference>
<dbReference type="Pfam" id="PF01926">
    <property type="entry name" value="MMR_HSR1"/>
    <property type="match status" value="1"/>
</dbReference>
<evidence type="ECO:0000256" key="1">
    <source>
        <dbReference type="ARBA" id="ARBA00022723"/>
    </source>
</evidence>
<sequence>MSGACLCGSLIHPSSPSPLIQQRYHIHYLPPLPIPIRPLCLSPLTTTALTTSVLQHDSGVEVAFPDSNDAVSSQNGSPAVQLETLAEQHSEEAAPLLTTEEKGTKLRKKKEDDNVFDNRYKLRNGREVFEEKAYLVGVERKNYVQDFGIEESLSELEQLADTAGLLVVGSTYQKLTSPNPRTYIGSGKVSEIKSAIHALDVETVIFDDELSAGQLRNLEKIFGGDVRVCDRTALILDIFNQRAATHEASLQVSLAQMEYQLPRLTKMWTHLERQAGGKVKGMGEKQIEVDKRILRNQIGILKKELESVRKHRKQYRNRRFSVPVPVVSLVGYTNAGKSTLLNQLTGADVLAEDKLFATLDPTTRRVQMKNGKEFLLTDTVGFIQKLPTTLVAAFRATLEEISESSLLVHVVDISHPLAEQQINAVDKVLSELDVSSIPRLMVWNKVDKTSDPQKVSLEAEKTEDVVCISALSGEGLTEFCNAVQDKLKDSMVWVEALIPFENGDLLSTIHQVGMVEKTEYTEQGTYIKAHVPLRFARMLTPMRQLCVSRP</sequence>
<dbReference type="Pfam" id="PF13167">
    <property type="entry name" value="GTP-bdg_N"/>
    <property type="match status" value="1"/>
</dbReference>
<dbReference type="PANTHER" id="PTHR10229">
    <property type="entry name" value="GTP-BINDING PROTEIN HFLX"/>
    <property type="match status" value="1"/>
</dbReference>
<gene>
    <name evidence="6" type="ORF">VNO77_32710</name>
</gene>
<dbReference type="FunFam" id="3.40.50.300:FF:000173">
    <property type="entry name" value="GTPase HflX"/>
    <property type="match status" value="1"/>
</dbReference>
<proteinExistence type="inferred from homology"/>
<dbReference type="InterPro" id="IPR045498">
    <property type="entry name" value="HflX_C"/>
</dbReference>
<keyword evidence="2" id="KW-0547">Nucleotide-binding</keyword>
<dbReference type="InterPro" id="IPR025121">
    <property type="entry name" value="GTPase_HflX_N"/>
</dbReference>
<dbReference type="GO" id="GO:0005737">
    <property type="term" value="C:cytoplasm"/>
    <property type="evidence" value="ECO:0007669"/>
    <property type="project" value="TreeGrafter"/>
</dbReference>
<dbReference type="NCBIfam" id="TIGR00231">
    <property type="entry name" value="small_GTP"/>
    <property type="match status" value="1"/>
</dbReference>
<dbReference type="PRINTS" id="PR00326">
    <property type="entry name" value="GTP1OBG"/>
</dbReference>
<evidence type="ECO:0000313" key="7">
    <source>
        <dbReference type="Proteomes" id="UP001367508"/>
    </source>
</evidence>
<dbReference type="Pfam" id="PF16360">
    <property type="entry name" value="GTP-bdg_M"/>
    <property type="match status" value="1"/>
</dbReference>
<dbReference type="Gene3D" id="3.40.50.11060">
    <property type="entry name" value="GTPase HflX, N-terminal domain"/>
    <property type="match status" value="1"/>
</dbReference>
<evidence type="ECO:0000313" key="6">
    <source>
        <dbReference type="EMBL" id="KAK7321779.1"/>
    </source>
</evidence>
<feature type="domain" description="Hflx-type G" evidence="5">
    <location>
        <begin position="325"/>
        <end position="491"/>
    </location>
</feature>
<organism evidence="6 7">
    <name type="scientific">Canavalia gladiata</name>
    <name type="common">Sword bean</name>
    <name type="synonym">Dolichos gladiatus</name>
    <dbReference type="NCBI Taxonomy" id="3824"/>
    <lineage>
        <taxon>Eukaryota</taxon>
        <taxon>Viridiplantae</taxon>
        <taxon>Streptophyta</taxon>
        <taxon>Embryophyta</taxon>
        <taxon>Tracheophyta</taxon>
        <taxon>Spermatophyta</taxon>
        <taxon>Magnoliopsida</taxon>
        <taxon>eudicotyledons</taxon>
        <taxon>Gunneridae</taxon>
        <taxon>Pentapetalae</taxon>
        <taxon>rosids</taxon>
        <taxon>fabids</taxon>
        <taxon>Fabales</taxon>
        <taxon>Fabaceae</taxon>
        <taxon>Papilionoideae</taxon>
        <taxon>50 kb inversion clade</taxon>
        <taxon>NPAAA clade</taxon>
        <taxon>indigoferoid/millettioid clade</taxon>
        <taxon>Phaseoleae</taxon>
        <taxon>Canavalia</taxon>
    </lineage>
</organism>